<evidence type="ECO:0000313" key="2">
    <source>
        <dbReference type="Proteomes" id="UP000277424"/>
    </source>
</evidence>
<proteinExistence type="predicted"/>
<dbReference type="Proteomes" id="UP000277424">
    <property type="component" value="Unassembled WGS sequence"/>
</dbReference>
<dbReference type="EMBL" id="RBIG01000001">
    <property type="protein sequence ID" value="RKQ72626.1"/>
    <property type="molecule type" value="Genomic_DNA"/>
</dbReference>
<protein>
    <submittedName>
        <fullName evidence="1">Uncharacterized protein</fullName>
    </submittedName>
</protein>
<accession>A0A420WP31</accession>
<evidence type="ECO:0000313" key="1">
    <source>
        <dbReference type="EMBL" id="RKQ72626.1"/>
    </source>
</evidence>
<organism evidence="1 2">
    <name type="scientific">Oceanibaculum indicum</name>
    <dbReference type="NCBI Taxonomy" id="526216"/>
    <lineage>
        <taxon>Bacteria</taxon>
        <taxon>Pseudomonadati</taxon>
        <taxon>Pseudomonadota</taxon>
        <taxon>Alphaproteobacteria</taxon>
        <taxon>Rhodospirillales</taxon>
        <taxon>Oceanibaculaceae</taxon>
        <taxon>Oceanibaculum</taxon>
    </lineage>
</organism>
<name>A0A420WP31_9PROT</name>
<dbReference type="AlphaFoldDB" id="A0A420WP31"/>
<gene>
    <name evidence="1" type="ORF">BCL74_0394</name>
</gene>
<reference evidence="1 2" key="1">
    <citation type="submission" date="2018-10" db="EMBL/GenBank/DDBJ databases">
        <title>Comparative analysis of microorganisms from saline springs in Andes Mountain Range, Colombia.</title>
        <authorList>
            <person name="Rubin E."/>
        </authorList>
    </citation>
    <scope>NUCLEOTIDE SEQUENCE [LARGE SCALE GENOMIC DNA]</scope>
    <source>
        <strain evidence="1 2">USBA 36</strain>
    </source>
</reference>
<dbReference type="RefSeq" id="WP_272943343.1">
    <property type="nucleotide sequence ID" value="NZ_RBIG01000001.1"/>
</dbReference>
<sequence>MKAFLASVIALLVITIGAGVLLTSINPNVGKVYQSSHGSVRL</sequence>
<comment type="caution">
    <text evidence="1">The sequence shown here is derived from an EMBL/GenBank/DDBJ whole genome shotgun (WGS) entry which is preliminary data.</text>
</comment>